<proteinExistence type="predicted"/>
<evidence type="ECO:0000313" key="4">
    <source>
        <dbReference type="Proteomes" id="UP000053732"/>
    </source>
</evidence>
<dbReference type="EMBL" id="HG793138">
    <property type="protein sequence ID" value="CRL20841.1"/>
    <property type="molecule type" value="Genomic_DNA"/>
</dbReference>
<keyword evidence="4" id="KW-1185">Reference proteome</keyword>
<evidence type="ECO:0000313" key="3">
    <source>
        <dbReference type="EMBL" id="CRL20841.1"/>
    </source>
</evidence>
<feature type="region of interest" description="Disordered" evidence="1">
    <location>
        <begin position="321"/>
        <end position="352"/>
    </location>
</feature>
<keyword evidence="2" id="KW-0472">Membrane</keyword>
<dbReference type="AlphaFoldDB" id="A0A0G4P3E8"/>
<keyword evidence="2" id="KW-1133">Transmembrane helix</keyword>
<evidence type="ECO:0000256" key="1">
    <source>
        <dbReference type="SAM" id="MobiDB-lite"/>
    </source>
</evidence>
<reference evidence="3 4" key="1">
    <citation type="journal article" date="2014" name="Nat. Commun.">
        <title>Multiple recent horizontal transfers of a large genomic region in cheese making fungi.</title>
        <authorList>
            <person name="Cheeseman K."/>
            <person name="Ropars J."/>
            <person name="Renault P."/>
            <person name="Dupont J."/>
            <person name="Gouzy J."/>
            <person name="Branca A."/>
            <person name="Abraham A.L."/>
            <person name="Ceppi M."/>
            <person name="Conseiller E."/>
            <person name="Debuchy R."/>
            <person name="Malagnac F."/>
            <person name="Goarin A."/>
            <person name="Silar P."/>
            <person name="Lacoste S."/>
            <person name="Sallet E."/>
            <person name="Bensimon A."/>
            <person name="Giraud T."/>
            <person name="Brygoo Y."/>
        </authorList>
    </citation>
    <scope>NUCLEOTIDE SEQUENCE [LARGE SCALE GENOMIC DNA]</scope>
    <source>
        <strain evidence="4">FM 013</strain>
    </source>
</reference>
<organism evidence="3 4">
    <name type="scientific">Penicillium camemberti (strain FM 013)</name>
    <dbReference type="NCBI Taxonomy" id="1429867"/>
    <lineage>
        <taxon>Eukaryota</taxon>
        <taxon>Fungi</taxon>
        <taxon>Dikarya</taxon>
        <taxon>Ascomycota</taxon>
        <taxon>Pezizomycotina</taxon>
        <taxon>Eurotiomycetes</taxon>
        <taxon>Eurotiomycetidae</taxon>
        <taxon>Eurotiales</taxon>
        <taxon>Aspergillaceae</taxon>
        <taxon>Penicillium</taxon>
    </lineage>
</organism>
<accession>A0A0G4P3E8</accession>
<feature type="transmembrane region" description="Helical" evidence="2">
    <location>
        <begin position="398"/>
        <end position="418"/>
    </location>
</feature>
<protein>
    <submittedName>
        <fullName evidence="3">Str. FM013</fullName>
    </submittedName>
</protein>
<keyword evidence="2" id="KW-0812">Transmembrane</keyword>
<dbReference type="Proteomes" id="UP000053732">
    <property type="component" value="Unassembled WGS sequence"/>
</dbReference>
<sequence>MPFTHSRSQPMRYVDICQKQSSASLCDVKVGRTRIDCCFLMSKTRWGQLHNKPSGVMYLDLTFHQPADCKLAEATITMNFQHAHAIRPSPAKNLEVTEFFGPKILSGEKRERQVSTTLEVNPKVGSGGINIEGGGWARRSDASYASRWKFTGSCFAAEPSSSHDALHSRRSRYQQLVWHLDENELDKQVIHHSTVHSAVAFHHDSEPFFLDLQIEIKLHRWHHRVKQRLVYPPRSRTAYTRASIHTTSNVDPDPNFAQLATNLDHTMIDMNLHPVVEVPDPTPKLVDASCEDKENDTETSARCLPNESLIALVGQLTGQGTPTFGETKPTSFMDSSTSTLVETDTTKEPEEQADLDTTIAESEDTLTPAPPNQQDGFNTMQKIVLRAVIFVLCRGSRLLATIIASFILGLNGLHSILVQLGK</sequence>
<feature type="compositionally biased region" description="Polar residues" evidence="1">
    <location>
        <begin position="321"/>
        <end position="343"/>
    </location>
</feature>
<gene>
    <name evidence="3" type="ORF">PCAMFM013_S005g000005</name>
</gene>
<name>A0A0G4P3E8_PENC3</name>
<evidence type="ECO:0000256" key="2">
    <source>
        <dbReference type="SAM" id="Phobius"/>
    </source>
</evidence>
<dbReference type="STRING" id="1429867.A0A0G4P3E8"/>